<evidence type="ECO:0000313" key="1">
    <source>
        <dbReference type="EMBL" id="EHK99456.1"/>
    </source>
</evidence>
<dbReference type="EMBL" id="AGUE01000117">
    <property type="protein sequence ID" value="EHK99456.1"/>
    <property type="molecule type" value="Genomic_DNA"/>
</dbReference>
<protein>
    <submittedName>
        <fullName evidence="1">Uncharacterized protein</fullName>
    </submittedName>
</protein>
<keyword evidence="2" id="KW-1185">Reference proteome</keyword>
<dbReference type="InParanoid" id="H0EQ14"/>
<dbReference type="HOGENOM" id="CLU_2904378_0_0_1"/>
<evidence type="ECO:0000313" key="2">
    <source>
        <dbReference type="Proteomes" id="UP000005446"/>
    </source>
</evidence>
<accession>H0EQ14</accession>
<gene>
    <name evidence="1" type="ORF">M7I_4757</name>
</gene>
<dbReference type="AlphaFoldDB" id="H0EQ14"/>
<dbReference type="Proteomes" id="UP000005446">
    <property type="component" value="Unassembled WGS sequence"/>
</dbReference>
<proteinExistence type="predicted"/>
<comment type="caution">
    <text evidence="1">The sequence shown here is derived from an EMBL/GenBank/DDBJ whole genome shotgun (WGS) entry which is preliminary data.</text>
</comment>
<organism evidence="1 2">
    <name type="scientific">Glarea lozoyensis (strain ATCC 74030 / MF5533)</name>
    <dbReference type="NCBI Taxonomy" id="1104152"/>
    <lineage>
        <taxon>Eukaryota</taxon>
        <taxon>Fungi</taxon>
        <taxon>Dikarya</taxon>
        <taxon>Ascomycota</taxon>
        <taxon>Pezizomycotina</taxon>
        <taxon>Leotiomycetes</taxon>
        <taxon>Helotiales</taxon>
        <taxon>Helotiaceae</taxon>
        <taxon>Glarea</taxon>
    </lineage>
</organism>
<reference evidence="1 2" key="1">
    <citation type="journal article" date="2012" name="Eukaryot. Cell">
        <title>Genome sequence of the fungus Glarea lozoyensis: the first genome sequence of a species from the Helotiaceae family.</title>
        <authorList>
            <person name="Youssar L."/>
            <person name="Gruening B.A."/>
            <person name="Erxleben A."/>
            <person name="Guenther S."/>
            <person name="Huettel W."/>
        </authorList>
    </citation>
    <scope>NUCLEOTIDE SEQUENCE [LARGE SCALE GENOMIC DNA]</scope>
    <source>
        <strain evidence="2">ATCC 74030 / MF5533</strain>
    </source>
</reference>
<name>H0EQ14_GLAL7</name>
<sequence>MNDPNTIDPTTWKGFVFDTAKLFSFFASQAVEFLLGSIEGAQIPSGQAGRLDEWNAVMRSRK</sequence>